<organism evidence="10 11">
    <name type="scientific">Trema orientale</name>
    <name type="common">Charcoal tree</name>
    <name type="synonym">Celtis orientalis</name>
    <dbReference type="NCBI Taxonomy" id="63057"/>
    <lineage>
        <taxon>Eukaryota</taxon>
        <taxon>Viridiplantae</taxon>
        <taxon>Streptophyta</taxon>
        <taxon>Embryophyta</taxon>
        <taxon>Tracheophyta</taxon>
        <taxon>Spermatophyta</taxon>
        <taxon>Magnoliopsida</taxon>
        <taxon>eudicotyledons</taxon>
        <taxon>Gunneridae</taxon>
        <taxon>Pentapetalae</taxon>
        <taxon>rosids</taxon>
        <taxon>fabids</taxon>
        <taxon>Rosales</taxon>
        <taxon>Cannabaceae</taxon>
        <taxon>Trema</taxon>
    </lineage>
</organism>
<keyword evidence="6" id="KW-0539">Nucleus</keyword>
<evidence type="ECO:0000256" key="6">
    <source>
        <dbReference type="ARBA" id="ARBA00023242"/>
    </source>
</evidence>
<sequence>MEQVLTKKLKRPDGLPVPVGDDNPKSDAGGNVLNVSPGLKRDIDGLTGGSNGNTGADKAPRTNGTENQQISDIDVKVHARVNSSTEGEANETSSNVSDNAMPSMNFIGFVGSPCEKAGNTSDCVASAGAGTSSDGLALDERLLKRERRKQANRESARRSRLRKQAEFEELVSTWESLNLENMSLKSELGQLKDDSEKLRLENAALMEKLGCGVVSQEGERVSGKVEADLALPNNTENLLDCNTHEKSNPEAKLHLLLESSTRTDTVAAR</sequence>
<dbReference type="STRING" id="63057.A0A2P5EAC2"/>
<dbReference type="SMART" id="SM00338">
    <property type="entry name" value="BRLZ"/>
    <property type="match status" value="1"/>
</dbReference>
<dbReference type="PROSITE" id="PS50217">
    <property type="entry name" value="BZIP"/>
    <property type="match status" value="1"/>
</dbReference>
<feature type="coiled-coil region" evidence="7">
    <location>
        <begin position="181"/>
        <end position="208"/>
    </location>
</feature>
<dbReference type="GO" id="GO:0005634">
    <property type="term" value="C:nucleus"/>
    <property type="evidence" value="ECO:0007669"/>
    <property type="project" value="UniProtKB-SubCell"/>
</dbReference>
<dbReference type="CDD" id="cd14702">
    <property type="entry name" value="bZIP_plant_GBF1"/>
    <property type="match status" value="1"/>
</dbReference>
<keyword evidence="5" id="KW-0804">Transcription</keyword>
<dbReference type="InterPro" id="IPR004827">
    <property type="entry name" value="bZIP"/>
</dbReference>
<dbReference type="PANTHER" id="PTHR45967">
    <property type="entry name" value="G-BOX-BINDING FACTOR 3-RELATED"/>
    <property type="match status" value="1"/>
</dbReference>
<dbReference type="GO" id="GO:0043565">
    <property type="term" value="F:sequence-specific DNA binding"/>
    <property type="evidence" value="ECO:0007669"/>
    <property type="project" value="InterPro"/>
</dbReference>
<dbReference type="Gene3D" id="1.20.5.170">
    <property type="match status" value="1"/>
</dbReference>
<dbReference type="AlphaFoldDB" id="A0A2P5EAC2"/>
<keyword evidence="7" id="KW-0175">Coiled coil</keyword>
<evidence type="ECO:0000256" key="4">
    <source>
        <dbReference type="ARBA" id="ARBA00023125"/>
    </source>
</evidence>
<dbReference type="Proteomes" id="UP000237000">
    <property type="component" value="Unassembled WGS sequence"/>
</dbReference>
<keyword evidence="11" id="KW-1185">Reference proteome</keyword>
<proteinExistence type="inferred from homology"/>
<evidence type="ECO:0000313" key="10">
    <source>
        <dbReference type="EMBL" id="PON82492.1"/>
    </source>
</evidence>
<evidence type="ECO:0000259" key="9">
    <source>
        <dbReference type="PROSITE" id="PS50217"/>
    </source>
</evidence>
<name>A0A2P5EAC2_TREOI</name>
<dbReference type="EMBL" id="JXTC01000194">
    <property type="protein sequence ID" value="PON82492.1"/>
    <property type="molecule type" value="Genomic_DNA"/>
</dbReference>
<evidence type="ECO:0000256" key="2">
    <source>
        <dbReference type="ARBA" id="ARBA00007163"/>
    </source>
</evidence>
<dbReference type="OrthoDB" id="1642657at2759"/>
<dbReference type="InterPro" id="IPR044827">
    <property type="entry name" value="GBF-like"/>
</dbReference>
<dbReference type="InterPro" id="IPR046347">
    <property type="entry name" value="bZIP_sf"/>
</dbReference>
<keyword evidence="4" id="KW-0238">DNA-binding</keyword>
<evidence type="ECO:0000256" key="1">
    <source>
        <dbReference type="ARBA" id="ARBA00004123"/>
    </source>
</evidence>
<feature type="domain" description="BZIP" evidence="9">
    <location>
        <begin position="142"/>
        <end position="205"/>
    </location>
</feature>
<feature type="compositionally biased region" description="Polar residues" evidence="8">
    <location>
        <begin position="62"/>
        <end position="71"/>
    </location>
</feature>
<accession>A0A2P5EAC2</accession>
<protein>
    <submittedName>
        <fullName evidence="10">Basic-leucine zipper transcription factor</fullName>
    </submittedName>
</protein>
<evidence type="ECO:0000256" key="3">
    <source>
        <dbReference type="ARBA" id="ARBA00023015"/>
    </source>
</evidence>
<comment type="similarity">
    <text evidence="2">Belongs to the bZIP family.</text>
</comment>
<evidence type="ECO:0000256" key="8">
    <source>
        <dbReference type="SAM" id="MobiDB-lite"/>
    </source>
</evidence>
<dbReference type="GO" id="GO:0003700">
    <property type="term" value="F:DNA-binding transcription factor activity"/>
    <property type="evidence" value="ECO:0007669"/>
    <property type="project" value="InterPro"/>
</dbReference>
<dbReference type="Pfam" id="PF00170">
    <property type="entry name" value="bZIP_1"/>
    <property type="match status" value="1"/>
</dbReference>
<dbReference type="InParanoid" id="A0A2P5EAC2"/>
<evidence type="ECO:0000256" key="5">
    <source>
        <dbReference type="ARBA" id="ARBA00023163"/>
    </source>
</evidence>
<gene>
    <name evidence="10" type="primary">TorBZIP35</name>
    <name evidence="10" type="ORF">TorRG33x02_217370</name>
</gene>
<feature type="region of interest" description="Disordered" evidence="8">
    <location>
        <begin position="1"/>
        <end position="75"/>
    </location>
</feature>
<dbReference type="SUPFAM" id="SSF57959">
    <property type="entry name" value="Leucine zipper domain"/>
    <property type="match status" value="1"/>
</dbReference>
<dbReference type="PANTHER" id="PTHR45967:SF38">
    <property type="entry name" value="G-BOX-BINDING FACTOR 2"/>
    <property type="match status" value="1"/>
</dbReference>
<evidence type="ECO:0000256" key="7">
    <source>
        <dbReference type="SAM" id="Coils"/>
    </source>
</evidence>
<comment type="subcellular location">
    <subcellularLocation>
        <location evidence="1">Nucleus</location>
    </subcellularLocation>
</comment>
<evidence type="ECO:0000313" key="11">
    <source>
        <dbReference type="Proteomes" id="UP000237000"/>
    </source>
</evidence>
<reference evidence="11" key="1">
    <citation type="submission" date="2016-06" db="EMBL/GenBank/DDBJ databases">
        <title>Parallel loss of symbiosis genes in relatives of nitrogen-fixing non-legume Parasponia.</title>
        <authorList>
            <person name="Van Velzen R."/>
            <person name="Holmer R."/>
            <person name="Bu F."/>
            <person name="Rutten L."/>
            <person name="Van Zeijl A."/>
            <person name="Liu W."/>
            <person name="Santuari L."/>
            <person name="Cao Q."/>
            <person name="Sharma T."/>
            <person name="Shen D."/>
            <person name="Roswanjaya Y."/>
            <person name="Wardhani T."/>
            <person name="Kalhor M.S."/>
            <person name="Jansen J."/>
            <person name="Van den Hoogen J."/>
            <person name="Gungor B."/>
            <person name="Hartog M."/>
            <person name="Hontelez J."/>
            <person name="Verver J."/>
            <person name="Yang W.-C."/>
            <person name="Schijlen E."/>
            <person name="Repin R."/>
            <person name="Schilthuizen M."/>
            <person name="Schranz E."/>
            <person name="Heidstra R."/>
            <person name="Miyata K."/>
            <person name="Fedorova E."/>
            <person name="Kohlen W."/>
            <person name="Bisseling T."/>
            <person name="Smit S."/>
            <person name="Geurts R."/>
        </authorList>
    </citation>
    <scope>NUCLEOTIDE SEQUENCE [LARGE SCALE GENOMIC DNA]</scope>
    <source>
        <strain evidence="11">cv. RG33-2</strain>
    </source>
</reference>
<keyword evidence="3" id="KW-0805">Transcription regulation</keyword>
<dbReference type="PROSITE" id="PS00036">
    <property type="entry name" value="BZIP_BASIC"/>
    <property type="match status" value="1"/>
</dbReference>
<dbReference type="InterPro" id="IPR045314">
    <property type="entry name" value="bZIP_plant_GBF1"/>
</dbReference>
<comment type="caution">
    <text evidence="10">The sequence shown here is derived from an EMBL/GenBank/DDBJ whole genome shotgun (WGS) entry which is preliminary data.</text>
</comment>